<dbReference type="GO" id="GO:0003723">
    <property type="term" value="F:RNA binding"/>
    <property type="evidence" value="ECO:0007669"/>
    <property type="project" value="UniProtKB-KW"/>
</dbReference>
<comment type="cofactor">
    <cofactor evidence="5">
        <name>Mg(2+)</name>
        <dbReference type="ChEBI" id="CHEBI:18420"/>
    </cofactor>
    <cofactor evidence="5">
        <name>Mn(2+)</name>
        <dbReference type="ChEBI" id="CHEBI:29035"/>
    </cofactor>
</comment>
<keyword evidence="3 5" id="KW-0460">Magnesium</keyword>
<dbReference type="InterPro" id="IPR001900">
    <property type="entry name" value="RNase_II/R"/>
</dbReference>
<keyword evidence="5" id="KW-0269">Exonuclease</keyword>
<evidence type="ECO:0000259" key="7">
    <source>
        <dbReference type="SMART" id="SM00955"/>
    </source>
</evidence>
<dbReference type="AlphaFoldDB" id="A0AAV1X850"/>
<comment type="subcellular location">
    <subcellularLocation>
        <location evidence="5">Cytoplasm</location>
    </subcellularLocation>
    <subcellularLocation>
        <location evidence="5">Cytoplasm</location>
        <location evidence="5">P-body</location>
    </subcellularLocation>
</comment>
<dbReference type="SUPFAM" id="SSF50249">
    <property type="entry name" value="Nucleic acid-binding proteins"/>
    <property type="match status" value="3"/>
</dbReference>
<dbReference type="Pfam" id="PF00773">
    <property type="entry name" value="RNB"/>
    <property type="match status" value="1"/>
</dbReference>
<dbReference type="InterPro" id="IPR028591">
    <property type="entry name" value="DIS3L2"/>
</dbReference>
<feature type="domain" description="RNB" evidence="7">
    <location>
        <begin position="538"/>
        <end position="889"/>
    </location>
</feature>
<dbReference type="FunFam" id="2.40.50.690:FF:000007">
    <property type="entry name" value="DIS3-like exonuclease 2"/>
    <property type="match status" value="1"/>
</dbReference>
<keyword evidence="5" id="KW-0378">Hydrolase</keyword>
<dbReference type="EMBL" id="CAXHTB010000013">
    <property type="protein sequence ID" value="CAL0317910.1"/>
    <property type="molecule type" value="Genomic_DNA"/>
</dbReference>
<dbReference type="EC" id="3.1.13.-" evidence="5"/>
<evidence type="ECO:0000256" key="2">
    <source>
        <dbReference type="ARBA" id="ARBA00022723"/>
    </source>
</evidence>
<evidence type="ECO:0000256" key="6">
    <source>
        <dbReference type="SAM" id="MobiDB-lite"/>
    </source>
</evidence>
<evidence type="ECO:0000256" key="3">
    <source>
        <dbReference type="ARBA" id="ARBA00022842"/>
    </source>
</evidence>
<keyword evidence="1 5" id="KW-0963">Cytoplasm</keyword>
<reference evidence="8 9" key="1">
    <citation type="submission" date="2024-03" db="EMBL/GenBank/DDBJ databases">
        <authorList>
            <person name="Martinez-Hernandez J."/>
        </authorList>
    </citation>
    <scope>NUCLEOTIDE SEQUENCE [LARGE SCALE GENOMIC DNA]</scope>
</reference>
<dbReference type="Gene3D" id="2.40.50.700">
    <property type="match status" value="1"/>
</dbReference>
<dbReference type="SMART" id="SM00955">
    <property type="entry name" value="RNB"/>
    <property type="match status" value="1"/>
</dbReference>
<evidence type="ECO:0000256" key="4">
    <source>
        <dbReference type="ARBA" id="ARBA00022884"/>
    </source>
</evidence>
<dbReference type="GO" id="GO:1990074">
    <property type="term" value="P:polyuridylation-dependent mRNA catabolic process"/>
    <property type="evidence" value="ECO:0007669"/>
    <property type="project" value="UniProtKB-UniRule"/>
</dbReference>
<keyword evidence="9" id="KW-1185">Reference proteome</keyword>
<dbReference type="HAMAP" id="MF_03045">
    <property type="entry name" value="DIS3L2"/>
    <property type="match status" value="1"/>
</dbReference>
<dbReference type="GO" id="GO:0046872">
    <property type="term" value="F:metal ion binding"/>
    <property type="evidence" value="ECO:0007669"/>
    <property type="project" value="UniProtKB-KW"/>
</dbReference>
<accession>A0AAV1X850</accession>
<feature type="compositionally biased region" description="Polar residues" evidence="6">
    <location>
        <begin position="33"/>
        <end position="42"/>
    </location>
</feature>
<feature type="site" description="Important for catalytic activity" evidence="5">
    <location>
        <position position="558"/>
    </location>
</feature>
<dbReference type="PANTHER" id="PTHR23355">
    <property type="entry name" value="RIBONUCLEASE"/>
    <property type="match status" value="1"/>
</dbReference>
<proteinExistence type="inferred from homology"/>
<gene>
    <name evidence="8" type="ORF">LLUT_LOCUS18970</name>
</gene>
<keyword evidence="5" id="KW-0464">Manganese</keyword>
<feature type="region of interest" description="Disordered" evidence="6">
    <location>
        <begin position="279"/>
        <end position="313"/>
    </location>
</feature>
<name>A0AAV1X850_LUPLU</name>
<feature type="compositionally biased region" description="Basic and acidic residues" evidence="6">
    <location>
        <begin position="9"/>
        <end position="20"/>
    </location>
</feature>
<keyword evidence="5" id="KW-0540">Nuclease</keyword>
<dbReference type="InterPro" id="IPR022966">
    <property type="entry name" value="RNase_II/R_CS"/>
</dbReference>
<dbReference type="Pfam" id="PF17849">
    <property type="entry name" value="OB_Dis3"/>
    <property type="match status" value="1"/>
</dbReference>
<dbReference type="Gene3D" id="2.40.50.690">
    <property type="match status" value="1"/>
</dbReference>
<comment type="similarity">
    <text evidence="5">Belongs to the RNR ribonuclease family. DIS3L2 subfamily.</text>
</comment>
<keyword evidence="2 5" id="KW-0479">Metal-binding</keyword>
<comment type="caution">
    <text evidence="8">The sequence shown here is derived from an EMBL/GenBank/DDBJ whole genome shotgun (WGS) entry which is preliminary data.</text>
</comment>
<dbReference type="PROSITE" id="PS01175">
    <property type="entry name" value="RIBONUCLEASE_II"/>
    <property type="match status" value="1"/>
</dbReference>
<protein>
    <recommendedName>
        <fullName evidence="5">DIS3-like exonuclease 2</fullName>
        <ecNumber evidence="5">3.1.13.-</ecNumber>
    </recommendedName>
</protein>
<keyword evidence="4 5" id="KW-0694">RNA-binding</keyword>
<dbReference type="Proteomes" id="UP001497480">
    <property type="component" value="Unassembled WGS sequence"/>
</dbReference>
<evidence type="ECO:0000313" key="9">
    <source>
        <dbReference type="Proteomes" id="UP001497480"/>
    </source>
</evidence>
<dbReference type="InterPro" id="IPR050180">
    <property type="entry name" value="RNR_Ribonuclease"/>
</dbReference>
<comment type="function">
    <text evidence="5">3'-5'-exoribonuclease that specifically recognizes RNAs polyuridylated at their 3' end and mediates their degradation. Component of an exosome-independent RNA degradation pathway that mediates degradation of cytoplasmic mRNAs that have been deadenylated and subsequently uridylated at their 3'.</text>
</comment>
<evidence type="ECO:0000256" key="5">
    <source>
        <dbReference type="HAMAP-Rule" id="MF_03045"/>
    </source>
</evidence>
<dbReference type="GO" id="GO:0000175">
    <property type="term" value="F:3'-5'-RNA exonuclease activity"/>
    <property type="evidence" value="ECO:0007669"/>
    <property type="project" value="UniProtKB-UniRule"/>
</dbReference>
<feature type="binding site" evidence="5">
    <location>
        <position position="550"/>
    </location>
    <ligand>
        <name>Mg(2+)</name>
        <dbReference type="ChEBI" id="CHEBI:18420"/>
    </ligand>
</feature>
<feature type="binding site" evidence="5">
    <location>
        <position position="559"/>
    </location>
    <ligand>
        <name>Mg(2+)</name>
        <dbReference type="ChEBI" id="CHEBI:18420"/>
    </ligand>
</feature>
<feature type="compositionally biased region" description="Basic residues" evidence="6">
    <location>
        <begin position="21"/>
        <end position="32"/>
    </location>
</feature>
<dbReference type="PANTHER" id="PTHR23355:SF9">
    <property type="entry name" value="DIS3-LIKE EXONUCLEASE 2"/>
    <property type="match status" value="1"/>
</dbReference>
<dbReference type="InterPro" id="IPR012340">
    <property type="entry name" value="NA-bd_OB-fold"/>
</dbReference>
<dbReference type="GO" id="GO:0000932">
    <property type="term" value="C:P-body"/>
    <property type="evidence" value="ECO:0007669"/>
    <property type="project" value="UniProtKB-SubCell"/>
</dbReference>
<dbReference type="GO" id="GO:0000956">
    <property type="term" value="P:nuclear-transcribed mRNA catabolic process"/>
    <property type="evidence" value="ECO:0007669"/>
    <property type="project" value="UniProtKB-UniRule"/>
</dbReference>
<sequence>MRSNFEGSMSKRFDCEEKDTKKKRRSNRRSKQNHAPFTTSPEVSEINGLSLECSEKNGTITRPTTAAALGSSTNQQGVNVTSLDEQGLSRSSDVAFVSMPQMHINEQVEYFGLQESEDTQIHRGGTGSKSFSEPTVCRGLLGTDTNKKKESVPCSLIGHYYGQRTYFSPHWSMDAVEKAIEKGDVFKAPFYVNAHNRLEAYCRIDGMQLDILINGFPAQNRAVEGDIVAVKIDPLSMWTKIKGSSVTCKNTAPLRVCNFLTEDDEVADNFCKGKGKLDAEHNSAHNRSSPGQNKEDVDHKTIPCRSNHFPEKGYDYENNGSMGSTNNFEPHGKTSLDTVDGLPCAAFASLKISGCNEKSEVINAVDELCLLSNSFPSKRPTGRVVAIIERSARRDSIVGHLNSKNWAASNALSRKDAEKNRNMFSGHEYIQLIPTDPKFPNLMCFVKELPKCIKKRVKSGDVTVDMDLVAVQLDDWVEESILPKAHILHIFGRGSEVQPQLDAILFQNAICLSEFAPEALSCLPCVPWDVPLKEIQSRIDLRNLCVFTIDPSNATDLDDALSIEKLPNGNYRVGIHIADVSYYVLPDTALDSEAQLRSTSVYMLQRKLPMLPPLLSEKVGSLNPGVDRLTVSMLLEMNLAGNVVDRWIGRSVIQSCCKLSYEHAQEIIDSASGSNIVANDFPKVHGCFELPDIITSLKSLYEISNVLKHKRIADGALRLENPKIVFLLDKYGIPYDSVFSERKESNFLVEEFMLLANRTAAEIIFRAYPDCALLRRHPEPDRRKLRDFMVFCQKHGLTLKISSSGQIHCSLEQIREKLRADPVLYDIVINYATRSMQLASYFCSGDLKDSAHECGHYSLAVPFYTHFTSPLRRYPDIVVHRTLLAVIEAEELYFKYQKASLQVNKDVEVLKRCFTGINFDKNAAGSMEGREALSAAALKYRIPCAEVLADVAAYCNQRKLASRYVKDSCDKVYMWFLLKKKGVLLSEARVLGLGPKFMSIYIERLAIERRIYYDEVEGLTVEWFEKTSTLVLSLSATNRRAFRRGGSNKWRAFDEVSLLTCAYNLEPAMDESNIDGELGSRSVNSEAKIDPAFFPLTVRILSTVPVALHAVGGDDGHPDIGVRLYMKSYSGQVDH</sequence>
<evidence type="ECO:0000313" key="8">
    <source>
        <dbReference type="EMBL" id="CAL0317910.1"/>
    </source>
</evidence>
<feature type="region of interest" description="Disordered" evidence="6">
    <location>
        <begin position="1"/>
        <end position="46"/>
    </location>
</feature>
<evidence type="ECO:0000256" key="1">
    <source>
        <dbReference type="ARBA" id="ARBA00022490"/>
    </source>
</evidence>
<organism evidence="8 9">
    <name type="scientific">Lupinus luteus</name>
    <name type="common">European yellow lupine</name>
    <dbReference type="NCBI Taxonomy" id="3873"/>
    <lineage>
        <taxon>Eukaryota</taxon>
        <taxon>Viridiplantae</taxon>
        <taxon>Streptophyta</taxon>
        <taxon>Embryophyta</taxon>
        <taxon>Tracheophyta</taxon>
        <taxon>Spermatophyta</taxon>
        <taxon>Magnoliopsida</taxon>
        <taxon>eudicotyledons</taxon>
        <taxon>Gunneridae</taxon>
        <taxon>Pentapetalae</taxon>
        <taxon>rosids</taxon>
        <taxon>fabids</taxon>
        <taxon>Fabales</taxon>
        <taxon>Fabaceae</taxon>
        <taxon>Papilionoideae</taxon>
        <taxon>50 kb inversion clade</taxon>
        <taxon>genistoids sensu lato</taxon>
        <taxon>core genistoids</taxon>
        <taxon>Genisteae</taxon>
        <taxon>Lupinus</taxon>
    </lineage>
</organism>
<dbReference type="InterPro" id="IPR041505">
    <property type="entry name" value="Dis3_CSD2"/>
</dbReference>